<dbReference type="PANTHER" id="PTHR19271">
    <property type="entry name" value="CYTOCHROME B"/>
    <property type="match status" value="1"/>
</dbReference>
<keyword evidence="5 20" id="KW-0813">Transport</keyword>
<comment type="similarity">
    <text evidence="17 20">Belongs to the cytochrome b family.</text>
</comment>
<feature type="domain" description="Cytochrome b/b6 N-terminal region profile" evidence="21">
    <location>
        <begin position="1"/>
        <end position="210"/>
    </location>
</feature>
<evidence type="ECO:0000256" key="5">
    <source>
        <dbReference type="ARBA" id="ARBA00022448"/>
    </source>
</evidence>
<feature type="transmembrane region" description="Helical" evidence="20">
    <location>
        <begin position="78"/>
        <end position="99"/>
    </location>
</feature>
<evidence type="ECO:0000256" key="19">
    <source>
        <dbReference type="PIRSR" id="PIRSR038885-2"/>
    </source>
</evidence>
<proteinExistence type="inferred from homology"/>
<protein>
    <recommendedName>
        <fullName evidence="4 20">Cytochrome b</fullName>
    </recommendedName>
</protein>
<dbReference type="PANTHER" id="PTHR19271:SF16">
    <property type="entry name" value="CYTOCHROME B"/>
    <property type="match status" value="1"/>
</dbReference>
<dbReference type="GO" id="GO:0045275">
    <property type="term" value="C:respiratory chain complex III"/>
    <property type="evidence" value="ECO:0007669"/>
    <property type="project" value="InterPro"/>
</dbReference>
<feature type="binding site" evidence="18">
    <location>
        <position position="202"/>
    </location>
    <ligand>
        <name>a ubiquinone</name>
        <dbReference type="ChEBI" id="CHEBI:16389"/>
    </ligand>
</feature>
<keyword evidence="9 19" id="KW-0479">Metal-binding</keyword>
<dbReference type="CDD" id="cd00284">
    <property type="entry name" value="Cytochrome_b_N"/>
    <property type="match status" value="1"/>
</dbReference>
<keyword evidence="12 20" id="KW-1133">Transmembrane helix</keyword>
<dbReference type="GO" id="GO:0006122">
    <property type="term" value="P:mitochondrial electron transport, ubiquinol to cytochrome c"/>
    <property type="evidence" value="ECO:0007669"/>
    <property type="project" value="TreeGrafter"/>
</dbReference>
<evidence type="ECO:0000256" key="20">
    <source>
        <dbReference type="RuleBase" id="RU362117"/>
    </source>
</evidence>
<feature type="transmembrane region" description="Helical" evidence="20">
    <location>
        <begin position="114"/>
        <end position="134"/>
    </location>
</feature>
<evidence type="ECO:0000256" key="2">
    <source>
        <dbReference type="ARBA" id="ARBA00004448"/>
    </source>
</evidence>
<evidence type="ECO:0000256" key="17">
    <source>
        <dbReference type="ARBA" id="ARBA00061233"/>
    </source>
</evidence>
<dbReference type="EMBL" id="MG193477">
    <property type="protein sequence ID" value="AXS66169.1"/>
    <property type="molecule type" value="Genomic_DNA"/>
</dbReference>
<comment type="cofactor">
    <cofactor evidence="20">
        <name>heme b</name>
        <dbReference type="ChEBI" id="CHEBI:60344"/>
    </cofactor>
    <text evidence="20">Binds 2 heme groups non-covalently.</text>
</comment>
<keyword evidence="7 20" id="KW-0679">Respiratory chain</keyword>
<dbReference type="InterPro" id="IPR036150">
    <property type="entry name" value="Cyt_b/b6_C_sf"/>
</dbReference>
<dbReference type="SUPFAM" id="SSF81342">
    <property type="entry name" value="Transmembrane di-heme cytochromes"/>
    <property type="match status" value="1"/>
</dbReference>
<keyword evidence="14" id="KW-0830">Ubiquinone</keyword>
<evidence type="ECO:0000313" key="23">
    <source>
        <dbReference type="EMBL" id="AXS66169.1"/>
    </source>
</evidence>
<evidence type="ECO:0000256" key="1">
    <source>
        <dbReference type="ARBA" id="ARBA00002566"/>
    </source>
</evidence>
<evidence type="ECO:0000256" key="7">
    <source>
        <dbReference type="ARBA" id="ARBA00022660"/>
    </source>
</evidence>
<evidence type="ECO:0000256" key="12">
    <source>
        <dbReference type="ARBA" id="ARBA00022989"/>
    </source>
</evidence>
<accession>A0A346RJC2</accession>
<comment type="function">
    <text evidence="1 20">Component of the ubiquinol-cytochrome c reductase complex (complex III or cytochrome b-c1 complex) that is part of the mitochondrial respiratory chain. The b-c1 complex mediates electron transfer from ubiquinol to cytochrome c. Contributes to the generation of a proton gradient across the mitochondrial membrane that is then used for ATP synthesis.</text>
</comment>
<dbReference type="InterPro" id="IPR016174">
    <property type="entry name" value="Di-haem_cyt_TM"/>
</dbReference>
<feature type="binding site" description="axial binding residue" evidence="19">
    <location>
        <position position="197"/>
    </location>
    <ligand>
        <name>heme b</name>
        <dbReference type="ChEBI" id="CHEBI:60344"/>
        <label>b566</label>
    </ligand>
    <ligandPart>
        <name>Fe</name>
        <dbReference type="ChEBI" id="CHEBI:18248"/>
    </ligandPart>
</feature>
<feature type="transmembrane region" description="Helical" evidence="20">
    <location>
        <begin position="141"/>
        <end position="166"/>
    </location>
</feature>
<feature type="transmembrane region" description="Helical" evidence="20">
    <location>
        <begin position="178"/>
        <end position="201"/>
    </location>
</feature>
<dbReference type="PIRSF" id="PIRSF038885">
    <property type="entry name" value="COB"/>
    <property type="match status" value="1"/>
</dbReference>
<keyword evidence="13 19" id="KW-0408">Iron</keyword>
<evidence type="ECO:0000256" key="13">
    <source>
        <dbReference type="ARBA" id="ARBA00023004"/>
    </source>
</evidence>
<keyword evidence="10" id="KW-0999">Mitochondrion inner membrane</keyword>
<dbReference type="FunFam" id="1.20.810.10:FF:000002">
    <property type="entry name" value="Cytochrome b"/>
    <property type="match status" value="1"/>
</dbReference>
<dbReference type="PROSITE" id="PS51003">
    <property type="entry name" value="CYTB_CTER"/>
    <property type="match status" value="1"/>
</dbReference>
<dbReference type="InterPro" id="IPR030689">
    <property type="entry name" value="Cytochrome_b"/>
</dbReference>
<keyword evidence="15 20" id="KW-0496">Mitochondrion</keyword>
<dbReference type="InterPro" id="IPR048259">
    <property type="entry name" value="Cytochrome_b_N_euk/bac"/>
</dbReference>
<keyword evidence="16 20" id="KW-0472">Membrane</keyword>
<comment type="subunit">
    <text evidence="3">The main subunits of complex b-c1 are: cytochrome b, cytochrome c1 and the Rieske protein.</text>
</comment>
<dbReference type="InterPro" id="IPR005798">
    <property type="entry name" value="Cyt_b/b6_C"/>
</dbReference>
<dbReference type="InterPro" id="IPR027387">
    <property type="entry name" value="Cytb/b6-like_sf"/>
</dbReference>
<dbReference type="InterPro" id="IPR048260">
    <property type="entry name" value="Cytochrome_b_C_euk/bac"/>
</dbReference>
<feature type="transmembrane region" description="Helical" evidence="20">
    <location>
        <begin position="285"/>
        <end position="304"/>
    </location>
</feature>
<evidence type="ECO:0000259" key="21">
    <source>
        <dbReference type="PROSITE" id="PS51002"/>
    </source>
</evidence>
<dbReference type="GO" id="GO:0008121">
    <property type="term" value="F:quinol-cytochrome-c reductase activity"/>
    <property type="evidence" value="ECO:0007669"/>
    <property type="project" value="InterPro"/>
</dbReference>
<feature type="domain" description="Cytochrome b/b6 C-terminal region profile" evidence="22">
    <location>
        <begin position="211"/>
        <end position="379"/>
    </location>
</feature>
<dbReference type="GO" id="GO:0016491">
    <property type="term" value="F:oxidoreductase activity"/>
    <property type="evidence" value="ECO:0007669"/>
    <property type="project" value="UniProtKB-UniRule"/>
</dbReference>
<keyword evidence="8 20" id="KW-0812">Transmembrane</keyword>
<evidence type="ECO:0000256" key="16">
    <source>
        <dbReference type="ARBA" id="ARBA00023136"/>
    </source>
</evidence>
<dbReference type="InterPro" id="IPR005797">
    <property type="entry name" value="Cyt_b/b6_N"/>
</dbReference>
<evidence type="ECO:0000256" key="18">
    <source>
        <dbReference type="PIRSR" id="PIRSR038885-1"/>
    </source>
</evidence>
<evidence type="ECO:0000256" key="4">
    <source>
        <dbReference type="ARBA" id="ARBA00013531"/>
    </source>
</evidence>
<evidence type="ECO:0000256" key="14">
    <source>
        <dbReference type="ARBA" id="ARBA00023075"/>
    </source>
</evidence>
<dbReference type="Pfam" id="PF00033">
    <property type="entry name" value="Cytochrome_B"/>
    <property type="match status" value="1"/>
</dbReference>
<comment type="cofactor">
    <cofactor evidence="19">
        <name>heme</name>
        <dbReference type="ChEBI" id="CHEBI:30413"/>
    </cofactor>
    <text evidence="19">Binds 2 heme groups non-covalently.</text>
</comment>
<comment type="subcellular location">
    <subcellularLocation>
        <location evidence="2">Mitochondrion inner membrane</location>
        <topology evidence="2">Multi-pass membrane protein</topology>
    </subcellularLocation>
</comment>
<dbReference type="AlphaFoldDB" id="A0A346RJC2"/>
<feature type="binding site" description="axial binding residue" evidence="19">
    <location>
        <position position="183"/>
    </location>
    <ligand>
        <name>heme b</name>
        <dbReference type="ChEBI" id="CHEBI:60344"/>
        <label>b562</label>
    </ligand>
    <ligandPart>
        <name>Fe</name>
        <dbReference type="ChEBI" id="CHEBI:18248"/>
    </ligandPart>
</feature>
<evidence type="ECO:0000256" key="15">
    <source>
        <dbReference type="ARBA" id="ARBA00023128"/>
    </source>
</evidence>
<dbReference type="PROSITE" id="PS51002">
    <property type="entry name" value="CYTB_NTER"/>
    <property type="match status" value="1"/>
</dbReference>
<sequence>MKMPLRKSNPLLSIMNNSLVDLPTPSNISTLWNFGSLLGLCLIIQIITGLFLAMHYCPNIELAFNSVAHICRDVNYGWLIRTLHANGASFFFICLYIHIGRGIYYNSYVLKETWLIGVTIFFLVMGTAFLGYVLPWGQMSFWGATVITNLLSAIPYLGTMIVQWVWGGFAVDNATLTRFFTLHFLFPFIVAALVIIHLLFLHQTGSNNPLGTNSNIDKLPFHPYFSFKDIVGFLIMTASLIILTLYNPYLLGDPDNFTPANPLVTPVHIQPEWYFLFAYAILRSIPNKLGGVIALVLSIAILYIMPFMKINKFSSNQFYPLNKLLFWSLFTNIILLTWIGARPVEDPYIMIGQILTITYFSYYILNPMFFFIQNKILFK</sequence>
<dbReference type="Pfam" id="PF00032">
    <property type="entry name" value="Cytochrom_B_C"/>
    <property type="match status" value="1"/>
</dbReference>
<evidence type="ECO:0000256" key="10">
    <source>
        <dbReference type="ARBA" id="ARBA00022792"/>
    </source>
</evidence>
<name>A0A346RJC2_9CUCU</name>
<evidence type="ECO:0000256" key="3">
    <source>
        <dbReference type="ARBA" id="ARBA00011649"/>
    </source>
</evidence>
<dbReference type="GO" id="GO:0046872">
    <property type="term" value="F:metal ion binding"/>
    <property type="evidence" value="ECO:0007669"/>
    <property type="project" value="UniProtKB-UniRule"/>
</dbReference>
<dbReference type="CDD" id="cd00290">
    <property type="entry name" value="cytochrome_b_C"/>
    <property type="match status" value="1"/>
</dbReference>
<feature type="transmembrane region" description="Helical" evidence="20">
    <location>
        <begin position="31"/>
        <end position="57"/>
    </location>
</feature>
<reference evidence="23" key="1">
    <citation type="journal article" date="2018" name="J. ISSAAS">
        <title>The contribution of mitochondrial metagenomics to large-scale data mining and phylogenetic analysis of Coleoptera.</title>
        <authorList>
            <person name="Miller K."/>
            <person name="Linard B."/>
            <person name="Motyka M."/>
            <person name="Bocek M."/>
            <person name="Vogler A.P."/>
        </authorList>
    </citation>
    <scope>NUCLEOTIDE SEQUENCE</scope>
</reference>
<keyword evidence="6 19" id="KW-0349">Heme</keyword>
<evidence type="ECO:0000256" key="6">
    <source>
        <dbReference type="ARBA" id="ARBA00022617"/>
    </source>
</evidence>
<feature type="binding site" description="axial binding residue" evidence="19">
    <location>
        <position position="84"/>
    </location>
    <ligand>
        <name>heme b</name>
        <dbReference type="ChEBI" id="CHEBI:60344"/>
        <label>b562</label>
    </ligand>
    <ligandPart>
        <name>Fe</name>
        <dbReference type="ChEBI" id="CHEBI:18248"/>
    </ligandPart>
</feature>
<feature type="transmembrane region" description="Helical" evidence="20">
    <location>
        <begin position="347"/>
        <end position="365"/>
    </location>
</feature>
<evidence type="ECO:0000256" key="11">
    <source>
        <dbReference type="ARBA" id="ARBA00022982"/>
    </source>
</evidence>
<evidence type="ECO:0000256" key="8">
    <source>
        <dbReference type="ARBA" id="ARBA00022692"/>
    </source>
</evidence>
<gene>
    <name evidence="23" type="primary">cytb</name>
</gene>
<feature type="binding site" description="axial binding residue" evidence="19">
    <location>
        <position position="98"/>
    </location>
    <ligand>
        <name>heme b</name>
        <dbReference type="ChEBI" id="CHEBI:60344"/>
        <label>b566</label>
    </ligand>
    <ligandPart>
        <name>Fe</name>
        <dbReference type="ChEBI" id="CHEBI:18248"/>
    </ligandPart>
</feature>
<evidence type="ECO:0000256" key="9">
    <source>
        <dbReference type="ARBA" id="ARBA00022723"/>
    </source>
</evidence>
<feature type="transmembrane region" description="Helical" evidence="20">
    <location>
        <begin position="230"/>
        <end position="249"/>
    </location>
</feature>
<evidence type="ECO:0000259" key="22">
    <source>
        <dbReference type="PROSITE" id="PS51003"/>
    </source>
</evidence>
<dbReference type="Gene3D" id="1.20.810.10">
    <property type="entry name" value="Cytochrome Bc1 Complex, Chain C"/>
    <property type="match status" value="1"/>
</dbReference>
<dbReference type="SUPFAM" id="SSF81648">
    <property type="entry name" value="a domain/subunit of cytochrome bc1 complex (Ubiquinol-cytochrome c reductase)"/>
    <property type="match status" value="1"/>
</dbReference>
<geneLocation type="mitochondrion" evidence="23"/>
<feature type="transmembrane region" description="Helical" evidence="20">
    <location>
        <begin position="324"/>
        <end position="341"/>
    </location>
</feature>
<keyword evidence="11 20" id="KW-0249">Electron transport</keyword>
<organism evidence="23">
    <name type="scientific">Cerambycidae sp. 9 KM-2017</name>
    <dbReference type="NCBI Taxonomy" id="2219294"/>
    <lineage>
        <taxon>Eukaryota</taxon>
        <taxon>Metazoa</taxon>
        <taxon>Ecdysozoa</taxon>
        <taxon>Arthropoda</taxon>
        <taxon>Hexapoda</taxon>
        <taxon>Insecta</taxon>
        <taxon>Pterygota</taxon>
        <taxon>Neoptera</taxon>
        <taxon>Endopterygota</taxon>
        <taxon>Coleoptera</taxon>
        <taxon>Polyphaga</taxon>
        <taxon>Cucujiformia</taxon>
        <taxon>Chrysomeloidea</taxon>
        <taxon>Cerambycidae</taxon>
    </lineage>
</organism>
<dbReference type="GO" id="GO:0005743">
    <property type="term" value="C:mitochondrial inner membrane"/>
    <property type="evidence" value="ECO:0007669"/>
    <property type="project" value="UniProtKB-SubCell"/>
</dbReference>